<keyword evidence="7" id="KW-0808">Transferase</keyword>
<gene>
    <name evidence="7" type="ORF">BDK89_2242</name>
</gene>
<evidence type="ECO:0000313" key="7">
    <source>
        <dbReference type="EMBL" id="TDT16650.1"/>
    </source>
</evidence>
<dbReference type="Proteomes" id="UP000294558">
    <property type="component" value="Unassembled WGS sequence"/>
</dbReference>
<dbReference type="RefSeq" id="WP_133869007.1">
    <property type="nucleotide sequence ID" value="NZ_SOAU01000001.1"/>
</dbReference>
<keyword evidence="8" id="KW-1185">Reference proteome</keyword>
<accession>A0A4R7I0G6</accession>
<proteinExistence type="inferred from homology"/>
<dbReference type="PANTHER" id="PTHR46577">
    <property type="entry name" value="HTH-TYPE TRANSCRIPTIONAL REGULATORY PROTEIN GABR"/>
    <property type="match status" value="1"/>
</dbReference>
<keyword evidence="4" id="KW-0238">DNA-binding</keyword>
<dbReference type="Pfam" id="PF00155">
    <property type="entry name" value="Aminotran_1_2"/>
    <property type="match status" value="1"/>
</dbReference>
<feature type="domain" description="HTH gntR-type" evidence="6">
    <location>
        <begin position="11"/>
        <end position="79"/>
    </location>
</feature>
<organism evidence="7 8">
    <name type="scientific">Ilumatobacter fluminis</name>
    <dbReference type="NCBI Taxonomy" id="467091"/>
    <lineage>
        <taxon>Bacteria</taxon>
        <taxon>Bacillati</taxon>
        <taxon>Actinomycetota</taxon>
        <taxon>Acidimicrobiia</taxon>
        <taxon>Acidimicrobiales</taxon>
        <taxon>Ilumatobacteraceae</taxon>
        <taxon>Ilumatobacter</taxon>
    </lineage>
</organism>
<name>A0A4R7I0G6_9ACTN</name>
<comment type="caution">
    <text evidence="7">The sequence shown here is derived from an EMBL/GenBank/DDBJ whole genome shotgun (WGS) entry which is preliminary data.</text>
</comment>
<dbReference type="Pfam" id="PF00392">
    <property type="entry name" value="GntR"/>
    <property type="match status" value="1"/>
</dbReference>
<dbReference type="CDD" id="cd00609">
    <property type="entry name" value="AAT_like"/>
    <property type="match status" value="1"/>
</dbReference>
<dbReference type="SUPFAM" id="SSF46785">
    <property type="entry name" value="Winged helix' DNA-binding domain"/>
    <property type="match status" value="1"/>
</dbReference>
<keyword evidence="5" id="KW-0804">Transcription</keyword>
<reference evidence="7 8" key="1">
    <citation type="submission" date="2019-03" db="EMBL/GenBank/DDBJ databases">
        <title>Sequencing the genomes of 1000 actinobacteria strains.</title>
        <authorList>
            <person name="Klenk H.-P."/>
        </authorList>
    </citation>
    <scope>NUCLEOTIDE SEQUENCE [LARGE SCALE GENOMIC DNA]</scope>
    <source>
        <strain evidence="7 8">DSM 18936</strain>
    </source>
</reference>
<dbReference type="InterPro" id="IPR004839">
    <property type="entry name" value="Aminotransferase_I/II_large"/>
</dbReference>
<dbReference type="InterPro" id="IPR015424">
    <property type="entry name" value="PyrdxlP-dep_Trfase"/>
</dbReference>
<protein>
    <submittedName>
        <fullName evidence="7">GntR family transcriptional regulator/MocR family aminotransferase</fullName>
    </submittedName>
</protein>
<dbReference type="InterPro" id="IPR051446">
    <property type="entry name" value="HTH_trans_reg/aminotransferase"/>
</dbReference>
<evidence type="ECO:0000256" key="5">
    <source>
        <dbReference type="ARBA" id="ARBA00023163"/>
    </source>
</evidence>
<dbReference type="SUPFAM" id="SSF53383">
    <property type="entry name" value="PLP-dependent transferases"/>
    <property type="match status" value="1"/>
</dbReference>
<evidence type="ECO:0000256" key="1">
    <source>
        <dbReference type="ARBA" id="ARBA00005384"/>
    </source>
</evidence>
<dbReference type="PANTHER" id="PTHR46577:SF1">
    <property type="entry name" value="HTH-TYPE TRANSCRIPTIONAL REGULATORY PROTEIN GABR"/>
    <property type="match status" value="1"/>
</dbReference>
<evidence type="ECO:0000256" key="4">
    <source>
        <dbReference type="ARBA" id="ARBA00023125"/>
    </source>
</evidence>
<dbReference type="CDD" id="cd07377">
    <property type="entry name" value="WHTH_GntR"/>
    <property type="match status" value="1"/>
</dbReference>
<dbReference type="SMART" id="SM00345">
    <property type="entry name" value="HTH_GNTR"/>
    <property type="match status" value="1"/>
</dbReference>
<dbReference type="Gene3D" id="1.10.10.10">
    <property type="entry name" value="Winged helix-like DNA-binding domain superfamily/Winged helix DNA-binding domain"/>
    <property type="match status" value="1"/>
</dbReference>
<dbReference type="GO" id="GO:0003700">
    <property type="term" value="F:DNA-binding transcription factor activity"/>
    <property type="evidence" value="ECO:0007669"/>
    <property type="project" value="InterPro"/>
</dbReference>
<dbReference type="InterPro" id="IPR036388">
    <property type="entry name" value="WH-like_DNA-bd_sf"/>
</dbReference>
<dbReference type="GO" id="GO:0003677">
    <property type="term" value="F:DNA binding"/>
    <property type="evidence" value="ECO:0007669"/>
    <property type="project" value="UniProtKB-KW"/>
</dbReference>
<dbReference type="GO" id="GO:0030170">
    <property type="term" value="F:pyridoxal phosphate binding"/>
    <property type="evidence" value="ECO:0007669"/>
    <property type="project" value="InterPro"/>
</dbReference>
<sequence>MDVFVDAASRGRTSASIYEQLREAIVTGRLAQGDRLPTSRGLAAELGVARTTITTVYGRLVAEGYVTGRGSAGSYVSYTGAAEPTTPAASTHLRPVDGVATDIAAWSQGPFGTRAPRFDLRTGRPDPALFPHPTWRRALTDAASAPPDGYGHPAGLPAVRRTIAQWIGRSRGVVCDADQVLITAGAQQAIHLASRLLVRPGETVAIEDPGYPPVAALLESLGARVVPVPVDREGIVVEHVPFEARIVYVTPSHQSPTGVVMTMQRRRALLDLAAAQGMAVIEDDYDTEYRHGDRPLEPLHRLDARGSVLYVGTFSKTLSPSLRLGFVVLPAALVEAASALRSLIDWQTPAVSQRALRLFIEAGHLDRHLRRTRRIYSERHAMVCARLDELVDEGVLTAVVPSQAGLHVAALLPPGRTEQQVRDDAAASGVALGHFGACHRSTPGPEGIVVGFGATATEELAEALDRLAVAIAGSPPR</sequence>
<keyword evidence="2" id="KW-0663">Pyridoxal phosphate</keyword>
<keyword evidence="3" id="KW-0805">Transcription regulation</keyword>
<dbReference type="PROSITE" id="PS50949">
    <property type="entry name" value="HTH_GNTR"/>
    <property type="match status" value="1"/>
</dbReference>
<evidence type="ECO:0000256" key="3">
    <source>
        <dbReference type="ARBA" id="ARBA00023015"/>
    </source>
</evidence>
<dbReference type="AlphaFoldDB" id="A0A4R7I0G6"/>
<evidence type="ECO:0000313" key="8">
    <source>
        <dbReference type="Proteomes" id="UP000294558"/>
    </source>
</evidence>
<evidence type="ECO:0000259" key="6">
    <source>
        <dbReference type="PROSITE" id="PS50949"/>
    </source>
</evidence>
<dbReference type="OrthoDB" id="594134at2"/>
<dbReference type="PRINTS" id="PR00035">
    <property type="entry name" value="HTHGNTR"/>
</dbReference>
<comment type="similarity">
    <text evidence="1">In the C-terminal section; belongs to the class-I pyridoxal-phosphate-dependent aminotransferase family.</text>
</comment>
<dbReference type="InterPro" id="IPR015421">
    <property type="entry name" value="PyrdxlP-dep_Trfase_major"/>
</dbReference>
<dbReference type="InterPro" id="IPR036390">
    <property type="entry name" value="WH_DNA-bd_sf"/>
</dbReference>
<keyword evidence="7" id="KW-0032">Aminotransferase</keyword>
<evidence type="ECO:0000256" key="2">
    <source>
        <dbReference type="ARBA" id="ARBA00022898"/>
    </source>
</evidence>
<dbReference type="Gene3D" id="3.40.640.10">
    <property type="entry name" value="Type I PLP-dependent aspartate aminotransferase-like (Major domain)"/>
    <property type="match status" value="1"/>
</dbReference>
<dbReference type="InterPro" id="IPR000524">
    <property type="entry name" value="Tscrpt_reg_HTH_GntR"/>
</dbReference>
<dbReference type="GO" id="GO:0008483">
    <property type="term" value="F:transaminase activity"/>
    <property type="evidence" value="ECO:0007669"/>
    <property type="project" value="UniProtKB-KW"/>
</dbReference>
<dbReference type="EMBL" id="SOAU01000001">
    <property type="protein sequence ID" value="TDT16650.1"/>
    <property type="molecule type" value="Genomic_DNA"/>
</dbReference>